<evidence type="ECO:0000256" key="1">
    <source>
        <dbReference type="ARBA" id="ARBA00022679"/>
    </source>
</evidence>
<dbReference type="PANTHER" id="PTHR10605">
    <property type="entry name" value="HEPARAN SULFATE SULFOTRANSFERASE"/>
    <property type="match status" value="1"/>
</dbReference>
<evidence type="ECO:0000256" key="2">
    <source>
        <dbReference type="ARBA" id="ARBA00023180"/>
    </source>
</evidence>
<gene>
    <name evidence="4" type="ORF">A2W05_08065</name>
</gene>
<dbReference type="Gene3D" id="3.40.50.300">
    <property type="entry name" value="P-loop containing nucleotide triphosphate hydrolases"/>
    <property type="match status" value="1"/>
</dbReference>
<comment type="caution">
    <text evidence="4">The sequence shown here is derived from an EMBL/GenBank/DDBJ whole genome shotgun (WGS) entry which is preliminary data.</text>
</comment>
<accession>A0A1F7RRZ0</accession>
<dbReference type="InterPro" id="IPR027417">
    <property type="entry name" value="P-loop_NTPase"/>
</dbReference>
<reference evidence="4 5" key="1">
    <citation type="journal article" date="2016" name="Nat. Commun.">
        <title>Thousands of microbial genomes shed light on interconnected biogeochemical processes in an aquifer system.</title>
        <authorList>
            <person name="Anantharaman K."/>
            <person name="Brown C.T."/>
            <person name="Hug L.A."/>
            <person name="Sharon I."/>
            <person name="Castelle C.J."/>
            <person name="Probst A.J."/>
            <person name="Thomas B.C."/>
            <person name="Singh A."/>
            <person name="Wilkins M.J."/>
            <person name="Karaoz U."/>
            <person name="Brodie E.L."/>
            <person name="Williams K.H."/>
            <person name="Hubbard S.S."/>
            <person name="Banfield J.F."/>
        </authorList>
    </citation>
    <scope>NUCLEOTIDE SEQUENCE [LARGE SCALE GENOMIC DNA]</scope>
</reference>
<proteinExistence type="predicted"/>
<feature type="domain" description="Sulfotransferase" evidence="3">
    <location>
        <begin position="5"/>
        <end position="190"/>
    </location>
</feature>
<dbReference type="GO" id="GO:0008146">
    <property type="term" value="F:sulfotransferase activity"/>
    <property type="evidence" value="ECO:0007669"/>
    <property type="project" value="InterPro"/>
</dbReference>
<keyword evidence="2" id="KW-0325">Glycoprotein</keyword>
<sequence>MSRPIDLMIVGAQKAGTTSLLRYLMQHPEICVHSHREMVFFLNDEMYEKGYSKAWKKYFNECKANKIIVAKDVMTMYSEKALRRLKEHNHEIILVILLRDPVSRAYSAYWYARRRGWEFIKSFEEALKAEEERLNSESWDKWHQNAYLYNSIYYPHVKNCFEIFGKSNVKIYLTNWLKTDSVRICKELFSTLNIDQNFTPETRINYNPGALPKSDVLGRIITFAFTRGKPIKEIIKRLLPEAKVTGLRHFILGLNEVKGEIPPMNPSTKKWLREYFRPYNLSLQELTGIDVSHWNDE</sequence>
<evidence type="ECO:0000259" key="3">
    <source>
        <dbReference type="Pfam" id="PF00685"/>
    </source>
</evidence>
<dbReference type="Proteomes" id="UP000178797">
    <property type="component" value="Unassembled WGS sequence"/>
</dbReference>
<evidence type="ECO:0000313" key="5">
    <source>
        <dbReference type="Proteomes" id="UP000178797"/>
    </source>
</evidence>
<protein>
    <recommendedName>
        <fullName evidence="3">Sulfotransferase domain-containing protein</fullName>
    </recommendedName>
</protein>
<dbReference type="InterPro" id="IPR000863">
    <property type="entry name" value="Sulfotransferase_dom"/>
</dbReference>
<dbReference type="SUPFAM" id="SSF52540">
    <property type="entry name" value="P-loop containing nucleoside triphosphate hydrolases"/>
    <property type="match status" value="1"/>
</dbReference>
<dbReference type="EMBL" id="MGDE01000216">
    <property type="protein sequence ID" value="OGL43657.1"/>
    <property type="molecule type" value="Genomic_DNA"/>
</dbReference>
<dbReference type="Pfam" id="PF00685">
    <property type="entry name" value="Sulfotransfer_1"/>
    <property type="match status" value="1"/>
</dbReference>
<dbReference type="PANTHER" id="PTHR10605:SF56">
    <property type="entry name" value="BIFUNCTIONAL HEPARAN SULFATE N-DEACETYLASE_N-SULFOTRANSFERASE"/>
    <property type="match status" value="1"/>
</dbReference>
<dbReference type="AlphaFoldDB" id="A0A1F7RRZ0"/>
<evidence type="ECO:0000313" key="4">
    <source>
        <dbReference type="EMBL" id="OGL43657.1"/>
    </source>
</evidence>
<name>A0A1F7RRZ0_9BACT</name>
<dbReference type="InterPro" id="IPR037359">
    <property type="entry name" value="NST/OST"/>
</dbReference>
<organism evidence="4 5">
    <name type="scientific">Candidatus Schekmanbacteria bacterium RBG_16_38_10</name>
    <dbReference type="NCBI Taxonomy" id="1817879"/>
    <lineage>
        <taxon>Bacteria</taxon>
        <taxon>Candidatus Schekmaniibacteriota</taxon>
    </lineage>
</organism>
<keyword evidence="1" id="KW-0808">Transferase</keyword>